<feature type="compositionally biased region" description="Polar residues" evidence="1">
    <location>
        <begin position="25"/>
        <end position="54"/>
    </location>
</feature>
<dbReference type="PANTHER" id="PTHR36681:SF3">
    <property type="entry name" value="NUCLEAR GTPASE, GERMINAL CENTER-ASSOCIATED, TANDEM DUPLICATE 3"/>
    <property type="match status" value="1"/>
</dbReference>
<dbReference type="PANTHER" id="PTHR36681">
    <property type="entry name" value="NUCLEAR GTPASE, GERMINAL CENTER-ASSOCIATED, TANDEM DUPLICATE 3"/>
    <property type="match status" value="1"/>
</dbReference>
<proteinExistence type="predicted"/>
<gene>
    <name evidence="2" type="ORF">Slin15195_G108270</name>
</gene>
<dbReference type="GO" id="GO:0016787">
    <property type="term" value="F:hydrolase activity"/>
    <property type="evidence" value="ECO:0007669"/>
    <property type="project" value="UniProtKB-KW"/>
</dbReference>
<keyword evidence="3" id="KW-1185">Reference proteome</keyword>
<evidence type="ECO:0000313" key="3">
    <source>
        <dbReference type="Proteomes" id="UP001056384"/>
    </source>
</evidence>
<evidence type="ECO:0000313" key="2">
    <source>
        <dbReference type="EMBL" id="USW57508.1"/>
    </source>
</evidence>
<keyword evidence="2" id="KW-0378">Hydrolase</keyword>
<dbReference type="Proteomes" id="UP001056384">
    <property type="component" value="Chromosome 10"/>
</dbReference>
<organism evidence="2 3">
    <name type="scientific">Septoria linicola</name>
    <dbReference type="NCBI Taxonomy" id="215465"/>
    <lineage>
        <taxon>Eukaryota</taxon>
        <taxon>Fungi</taxon>
        <taxon>Dikarya</taxon>
        <taxon>Ascomycota</taxon>
        <taxon>Pezizomycotina</taxon>
        <taxon>Dothideomycetes</taxon>
        <taxon>Dothideomycetidae</taxon>
        <taxon>Mycosphaerellales</taxon>
        <taxon>Mycosphaerellaceae</taxon>
        <taxon>Septoria</taxon>
    </lineage>
</organism>
<sequence length="590" mass="64409">MSNSHDEEASQRSQYATSAGVPSGIASSNTSSTHKRVGSTSPSTLRKIQPQSAPSRIGAPMASGKRQRSGESTMPAAQELDFGKCSLSGPRCGQPQMATSHRHSPWCHALVPQVERLTLEICDGFLKTVSNVGGRKHAALALKCRNIDQIKDLKLVYSESKPVALVGSMGAGKSQLTNALLGLSGAAITSDSTRGTNTILEFRAPKGDQTTKFILEIVCYSADQIKGQLWGYICKIHDYFQLRVQIADAGEDADFDPAELEEQRRHYSTACTILLTVLCGSDILGTQLQDLETFKSFLDTNIDGRARIDDPGLIELCNTICEAVTAFLELQGVSNDVKAFEVDDIDALEDAMYETIRPSISDESQQHLWPLVRKAVVHYDSKELLNMGVVIADMPGLQDTNETIVDSTSAYLAAAGTILLAAPVTRIAEFTEIDECLRRCIQLRKAKNIVLVATKADMLAKVLKPADRKKLSPQDDASIRSAEDEISAIEQELADREGEKSRLVEAEEWKAVHDYVVETPDLKSRMARAVRKRTRAVRQLTKTNLEAQLNGKLRDLSHSGHGPDLKVVFSSAQTLEQHIDGSGLSLTTMS</sequence>
<dbReference type="CDD" id="cd00882">
    <property type="entry name" value="Ras_like_GTPase"/>
    <property type="match status" value="1"/>
</dbReference>
<protein>
    <submittedName>
        <fullName evidence="2">P-loop containing nucleoside triphosphate hydrolase, dynamin</fullName>
    </submittedName>
</protein>
<dbReference type="AlphaFoldDB" id="A0A9Q9B4U0"/>
<accession>A0A9Q9B4U0</accession>
<evidence type="ECO:0000256" key="1">
    <source>
        <dbReference type="SAM" id="MobiDB-lite"/>
    </source>
</evidence>
<dbReference type="Gene3D" id="3.40.50.300">
    <property type="entry name" value="P-loop containing nucleotide triphosphate hydrolases"/>
    <property type="match status" value="2"/>
</dbReference>
<reference evidence="2" key="1">
    <citation type="submission" date="2022-06" db="EMBL/GenBank/DDBJ databases">
        <title>Complete genome sequences of two strains of the flax pathogen Septoria linicola.</title>
        <authorList>
            <person name="Lapalu N."/>
            <person name="Simon A."/>
            <person name="Demenou B."/>
            <person name="Paumier D."/>
            <person name="Guillot M.-P."/>
            <person name="Gout L."/>
            <person name="Valade R."/>
        </authorList>
    </citation>
    <scope>NUCLEOTIDE SEQUENCE</scope>
    <source>
        <strain evidence="2">SE15195</strain>
    </source>
</reference>
<feature type="region of interest" description="Disordered" evidence="1">
    <location>
        <begin position="1"/>
        <end position="75"/>
    </location>
</feature>
<name>A0A9Q9B4U0_9PEZI</name>
<dbReference type="EMBL" id="CP099427">
    <property type="protein sequence ID" value="USW57508.1"/>
    <property type="molecule type" value="Genomic_DNA"/>
</dbReference>
<dbReference type="InterPro" id="IPR027417">
    <property type="entry name" value="P-loop_NTPase"/>
</dbReference>
<feature type="compositionally biased region" description="Basic and acidic residues" evidence="1">
    <location>
        <begin position="1"/>
        <end position="10"/>
    </location>
</feature>
<dbReference type="SUPFAM" id="SSF52540">
    <property type="entry name" value="P-loop containing nucleoside triphosphate hydrolases"/>
    <property type="match status" value="2"/>
</dbReference>